<protein>
    <submittedName>
        <fullName evidence="10">Cytochrome c biogenesis ATP-binding export protein CcmA</fullName>
    </submittedName>
</protein>
<evidence type="ECO:0000256" key="5">
    <source>
        <dbReference type="ARBA" id="ARBA00022748"/>
    </source>
</evidence>
<keyword evidence="3" id="KW-0997">Cell inner membrane</keyword>
<dbReference type="PANTHER" id="PTHR43499:SF1">
    <property type="entry name" value="ABC TRANSPORTER I FAMILY MEMBER 1"/>
    <property type="match status" value="1"/>
</dbReference>
<dbReference type="SUPFAM" id="SSF52540">
    <property type="entry name" value="P-loop containing nucleoside triphosphate hydrolases"/>
    <property type="match status" value="1"/>
</dbReference>
<dbReference type="GO" id="GO:0022857">
    <property type="term" value="F:transmembrane transporter activity"/>
    <property type="evidence" value="ECO:0007669"/>
    <property type="project" value="InterPro"/>
</dbReference>
<evidence type="ECO:0000259" key="9">
    <source>
        <dbReference type="PROSITE" id="PS50893"/>
    </source>
</evidence>
<keyword evidence="4" id="KW-0547">Nucleotide-binding</keyword>
<proteinExistence type="predicted"/>
<dbReference type="InterPro" id="IPR003439">
    <property type="entry name" value="ABC_transporter-like_ATP-bd"/>
</dbReference>
<dbReference type="AlphaFoldDB" id="A0A6J5FF50"/>
<dbReference type="InterPro" id="IPR003593">
    <property type="entry name" value="AAA+_ATPase"/>
</dbReference>
<organism evidence="10 11">
    <name type="scientific">Paraburkholderia caffeinitolerans</name>
    <dbReference type="NCBI Taxonomy" id="1723730"/>
    <lineage>
        <taxon>Bacteria</taxon>
        <taxon>Pseudomonadati</taxon>
        <taxon>Pseudomonadota</taxon>
        <taxon>Betaproteobacteria</taxon>
        <taxon>Burkholderiales</taxon>
        <taxon>Burkholderiaceae</taxon>
        <taxon>Paraburkholderia</taxon>
    </lineage>
</organism>
<dbReference type="InterPro" id="IPR005895">
    <property type="entry name" value="ABC_transptr_haem_export_CcmA"/>
</dbReference>
<dbReference type="Proteomes" id="UP000494119">
    <property type="component" value="Unassembled WGS sequence"/>
</dbReference>
<keyword evidence="7" id="KW-1278">Translocase</keyword>
<evidence type="ECO:0000256" key="3">
    <source>
        <dbReference type="ARBA" id="ARBA00022519"/>
    </source>
</evidence>
<keyword evidence="11" id="KW-1185">Reference proteome</keyword>
<evidence type="ECO:0000313" key="11">
    <source>
        <dbReference type="Proteomes" id="UP000494119"/>
    </source>
</evidence>
<keyword evidence="8" id="KW-0472">Membrane</keyword>
<dbReference type="PANTHER" id="PTHR43499">
    <property type="entry name" value="ABC TRANSPORTER I FAMILY MEMBER 1"/>
    <property type="match status" value="1"/>
</dbReference>
<evidence type="ECO:0000256" key="4">
    <source>
        <dbReference type="ARBA" id="ARBA00022741"/>
    </source>
</evidence>
<evidence type="ECO:0000256" key="6">
    <source>
        <dbReference type="ARBA" id="ARBA00022840"/>
    </source>
</evidence>
<dbReference type="GO" id="GO:0016887">
    <property type="term" value="F:ATP hydrolysis activity"/>
    <property type="evidence" value="ECO:0007669"/>
    <property type="project" value="InterPro"/>
</dbReference>
<sequence>MYSIEQLAVERGGRTIVSGIDLSIEPGWALQIHGANGSGKTTLLGALAGLLPLAKGRVCWRGDDVRRAPRRFRSELAYVGHANGVSDDLTVLENIRFAALLGTADVSDGDASSASDSVSRENEVLEQAGLYALRHTRLSRLSQGQRRRVALMRLMLGRKPLWLLDEPGDALDASATDWFATCIDTHLRAGGIVALTTHRPLESGAGRTRHLYLERSSGCLK</sequence>
<feature type="domain" description="ABC transporter" evidence="9">
    <location>
        <begin position="2"/>
        <end position="220"/>
    </location>
</feature>
<dbReference type="EMBL" id="CADIKL010000003">
    <property type="protein sequence ID" value="CAB3778975.1"/>
    <property type="molecule type" value="Genomic_DNA"/>
</dbReference>
<keyword evidence="1" id="KW-0813">Transport</keyword>
<evidence type="ECO:0000313" key="10">
    <source>
        <dbReference type="EMBL" id="CAB3778975.1"/>
    </source>
</evidence>
<reference evidence="10 11" key="1">
    <citation type="submission" date="2020-04" db="EMBL/GenBank/DDBJ databases">
        <authorList>
            <person name="De Canck E."/>
        </authorList>
    </citation>
    <scope>NUCLEOTIDE SEQUENCE [LARGE SCALE GENOMIC DNA]</scope>
    <source>
        <strain evidence="10 11">LMG 28688</strain>
    </source>
</reference>
<evidence type="ECO:0000256" key="2">
    <source>
        <dbReference type="ARBA" id="ARBA00022475"/>
    </source>
</evidence>
<dbReference type="GO" id="GO:0005524">
    <property type="term" value="F:ATP binding"/>
    <property type="evidence" value="ECO:0007669"/>
    <property type="project" value="UniProtKB-KW"/>
</dbReference>
<dbReference type="SMART" id="SM00382">
    <property type="entry name" value="AAA"/>
    <property type="match status" value="1"/>
</dbReference>
<dbReference type="NCBIfam" id="TIGR01189">
    <property type="entry name" value="ccmA"/>
    <property type="match status" value="1"/>
</dbReference>
<dbReference type="Pfam" id="PF00005">
    <property type="entry name" value="ABC_tran"/>
    <property type="match status" value="1"/>
</dbReference>
<name>A0A6J5FF50_9BURK</name>
<accession>A0A6J5FF50</accession>
<keyword evidence="5" id="KW-0201">Cytochrome c-type biogenesis</keyword>
<dbReference type="RefSeq" id="WP_129562269.1">
    <property type="nucleotide sequence ID" value="NZ_CADIKL010000003.1"/>
</dbReference>
<gene>
    <name evidence="10" type="primary">ccmA</name>
    <name evidence="10" type="ORF">LMG28688_00658</name>
</gene>
<dbReference type="PROSITE" id="PS50893">
    <property type="entry name" value="ABC_TRANSPORTER_2"/>
    <property type="match status" value="1"/>
</dbReference>
<dbReference type="GO" id="GO:0017004">
    <property type="term" value="P:cytochrome complex assembly"/>
    <property type="evidence" value="ECO:0007669"/>
    <property type="project" value="UniProtKB-KW"/>
</dbReference>
<evidence type="ECO:0000256" key="7">
    <source>
        <dbReference type="ARBA" id="ARBA00022967"/>
    </source>
</evidence>
<evidence type="ECO:0000256" key="1">
    <source>
        <dbReference type="ARBA" id="ARBA00022448"/>
    </source>
</evidence>
<dbReference type="InterPro" id="IPR027417">
    <property type="entry name" value="P-loop_NTPase"/>
</dbReference>
<keyword evidence="6 10" id="KW-0067">ATP-binding</keyword>
<dbReference type="Gene3D" id="3.40.50.300">
    <property type="entry name" value="P-loop containing nucleotide triphosphate hydrolases"/>
    <property type="match status" value="1"/>
</dbReference>
<keyword evidence="2" id="KW-1003">Cell membrane</keyword>
<evidence type="ECO:0000256" key="8">
    <source>
        <dbReference type="ARBA" id="ARBA00023136"/>
    </source>
</evidence>